<sequence>MPITVPDVVAERGKADARRHRDKQREAIRKRLPEIISEEAIITRREKGKVVKIPIREIQIPIFRHGSAKGRAVGAGQGEGGVGDVIGRRPGPGNQPGKKGQAGSEPGVDYIETEVEIEELIEMMLEDLGLPRLEEKNVREIIVDLGYKIRGTEHTGPYVLLDRKKTAKEGMRRFWHMLRALERDSGKDELLCYCALKQSGGIYAEALKLLRDKVVTEQAKEIIPFPILHADDMRFHKIVKNTALHSRAVVFALMDVSGSMDTEKKYFARSMLFWLVEFLRKLYERVEIRFIIHHATARLVPEEEFFSTGESGGTVCASSYELVDGLIESEYPASSWNIYVWHSSDGDDFYPDRSVVALKKLFERKINMFGYCDIRPGEERGERASGLLNSFVEAFQLAREKEGNLPVYVSHHEDVPLLGLQLRQKEDILPALKAFLKQDRWEE</sequence>
<feature type="compositionally biased region" description="Low complexity" evidence="1">
    <location>
        <begin position="88"/>
        <end position="103"/>
    </location>
</feature>
<dbReference type="PANTHER" id="PTHR30510:SF2">
    <property type="entry name" value="UPF0229 PROTEIN YEAH"/>
    <property type="match status" value="1"/>
</dbReference>
<dbReference type="Proteomes" id="UP000178587">
    <property type="component" value="Unassembled WGS sequence"/>
</dbReference>
<evidence type="ECO:0000256" key="1">
    <source>
        <dbReference type="SAM" id="MobiDB-lite"/>
    </source>
</evidence>
<dbReference type="EMBL" id="MFLU01000015">
    <property type="protein sequence ID" value="OGG74808.1"/>
    <property type="molecule type" value="Genomic_DNA"/>
</dbReference>
<dbReference type="AlphaFoldDB" id="A0A1F6EMF6"/>
<gene>
    <name evidence="2" type="ORF">A3A34_00255</name>
</gene>
<dbReference type="InterPro" id="IPR006698">
    <property type="entry name" value="UPF0229"/>
</dbReference>
<feature type="region of interest" description="Disordered" evidence="1">
    <location>
        <begin position="71"/>
        <end position="107"/>
    </location>
</feature>
<organism evidence="2 3">
    <name type="scientific">Candidatus Kaiserbacteria bacterium RIFCSPLOWO2_01_FULL_50_24</name>
    <dbReference type="NCBI Taxonomy" id="1798507"/>
    <lineage>
        <taxon>Bacteria</taxon>
        <taxon>Candidatus Kaiseribacteriota</taxon>
    </lineage>
</organism>
<name>A0A1F6EMF6_9BACT</name>
<evidence type="ECO:0000313" key="2">
    <source>
        <dbReference type="EMBL" id="OGG74808.1"/>
    </source>
</evidence>
<comment type="caution">
    <text evidence="2">The sequence shown here is derived from an EMBL/GenBank/DDBJ whole genome shotgun (WGS) entry which is preliminary data.</text>
</comment>
<dbReference type="STRING" id="1798507.A3A34_00255"/>
<protein>
    <submittedName>
        <fullName evidence="2">Uncharacterized protein</fullName>
    </submittedName>
</protein>
<dbReference type="Pfam" id="PF04285">
    <property type="entry name" value="DUF444"/>
    <property type="match status" value="1"/>
</dbReference>
<evidence type="ECO:0000313" key="3">
    <source>
        <dbReference type="Proteomes" id="UP000178587"/>
    </source>
</evidence>
<proteinExistence type="predicted"/>
<reference evidence="2 3" key="1">
    <citation type="journal article" date="2016" name="Nat. Commun.">
        <title>Thousands of microbial genomes shed light on interconnected biogeochemical processes in an aquifer system.</title>
        <authorList>
            <person name="Anantharaman K."/>
            <person name="Brown C.T."/>
            <person name="Hug L.A."/>
            <person name="Sharon I."/>
            <person name="Castelle C.J."/>
            <person name="Probst A.J."/>
            <person name="Thomas B.C."/>
            <person name="Singh A."/>
            <person name="Wilkins M.J."/>
            <person name="Karaoz U."/>
            <person name="Brodie E.L."/>
            <person name="Williams K.H."/>
            <person name="Hubbard S.S."/>
            <person name="Banfield J.F."/>
        </authorList>
    </citation>
    <scope>NUCLEOTIDE SEQUENCE [LARGE SCALE GENOMIC DNA]</scope>
</reference>
<feature type="compositionally biased region" description="Gly residues" evidence="1">
    <location>
        <begin position="73"/>
        <end position="84"/>
    </location>
</feature>
<dbReference type="PANTHER" id="PTHR30510">
    <property type="entry name" value="UPF0229 PROTEIN YEAH"/>
    <property type="match status" value="1"/>
</dbReference>
<accession>A0A1F6EMF6</accession>
<feature type="region of interest" description="Disordered" evidence="1">
    <location>
        <begin position="1"/>
        <end position="24"/>
    </location>
</feature>